<dbReference type="InterPro" id="IPR050367">
    <property type="entry name" value="APC_superfamily"/>
</dbReference>
<dbReference type="EMBL" id="UGDC01000003">
    <property type="protein sequence ID" value="STJ80676.1"/>
    <property type="molecule type" value="Genomic_DNA"/>
</dbReference>
<dbReference type="InterPro" id="IPR002293">
    <property type="entry name" value="AA/rel_permease1"/>
</dbReference>
<dbReference type="GO" id="GO:0015297">
    <property type="term" value="F:antiporter activity"/>
    <property type="evidence" value="ECO:0007669"/>
    <property type="project" value="UniProtKB-KW"/>
</dbReference>
<dbReference type="AlphaFoldDB" id="A0A376Y8F5"/>
<dbReference type="PANTHER" id="PTHR42770:SF15">
    <property type="entry name" value="GLUTAMATE_GAMMA-AMINOBUTYRATE ANTIPORTER-RELATED"/>
    <property type="match status" value="1"/>
</dbReference>
<evidence type="ECO:0000256" key="11">
    <source>
        <dbReference type="ARBA" id="ARBA00023136"/>
    </source>
</evidence>
<dbReference type="GO" id="GO:0006865">
    <property type="term" value="P:amino acid transport"/>
    <property type="evidence" value="ECO:0007669"/>
    <property type="project" value="UniProtKB-KW"/>
</dbReference>
<evidence type="ECO:0000256" key="4">
    <source>
        <dbReference type="ARBA" id="ARBA00018235"/>
    </source>
</evidence>
<sequence length="448" mass="48353">MATVDGWEEGGVFAWVSNTLGPRWGFAAISFGYLQIAIGFIPMLYFVLGALSYILKWPALNEDPITKTIAALIILWALALTQFGGTKYTARIAKVGFFAGILLPAFILIALAAIYLHSGAPVAIEMDSKTFFPDFSKVGTLVVFVAFILSYMGVEASATHVNEMSNPGRDYPLAMLLLMVAAICLSSVGGLSIAMVIPGNEINLSAGVMQTFTVLMSHVAPEIEWTVRVISALLLLGVLAEIASWIVGPSRGMYVTAQKNLLPAAFAKMNKNGVPVTLVISQLVITSIALIILTNTGGGNNMSFLIALALTVVIYLCAYFMLFIGYIVLVLKHPDLKRTFNIPGGKGVKLVVAIVGLLTSIMAFIVSFLPPDNIQGDSTDMYVELLVVSFLVVLALPFILYAVHDRKGKANTGVTLEPINSQNAPKGHFFLHPRARSPHYIVMNDKKH</sequence>
<accession>A0A376Y8F5</accession>
<dbReference type="InterPro" id="IPR004759">
    <property type="entry name" value="Glu_antiport"/>
</dbReference>
<keyword evidence="9" id="KW-0029">Amino-acid transport</keyword>
<feature type="transmembrane region" description="Helical" evidence="12">
    <location>
        <begin position="225"/>
        <end position="247"/>
    </location>
</feature>
<keyword evidence="6" id="KW-0050">Antiport</keyword>
<evidence type="ECO:0000256" key="1">
    <source>
        <dbReference type="ARBA" id="ARBA00001341"/>
    </source>
</evidence>
<gene>
    <name evidence="13" type="primary">gadC</name>
    <name evidence="13" type="ORF">NCTC9117_03306</name>
</gene>
<evidence type="ECO:0000313" key="13">
    <source>
        <dbReference type="EMBL" id="STJ80676.1"/>
    </source>
</evidence>
<organism evidence="13 14">
    <name type="scientific">Escherichia coli</name>
    <dbReference type="NCBI Taxonomy" id="562"/>
    <lineage>
        <taxon>Bacteria</taxon>
        <taxon>Pseudomonadati</taxon>
        <taxon>Pseudomonadota</taxon>
        <taxon>Gammaproteobacteria</taxon>
        <taxon>Enterobacterales</taxon>
        <taxon>Enterobacteriaceae</taxon>
        <taxon>Escherichia</taxon>
    </lineage>
</organism>
<feature type="transmembrane region" description="Helical" evidence="12">
    <location>
        <begin position="274"/>
        <end position="293"/>
    </location>
</feature>
<dbReference type="GO" id="GO:0005886">
    <property type="term" value="C:plasma membrane"/>
    <property type="evidence" value="ECO:0007669"/>
    <property type="project" value="UniProtKB-SubCell"/>
</dbReference>
<evidence type="ECO:0000256" key="5">
    <source>
        <dbReference type="ARBA" id="ARBA00022448"/>
    </source>
</evidence>
<comment type="subcellular location">
    <subcellularLocation>
        <location evidence="2">Cell membrane</location>
        <topology evidence="2">Multi-pass membrane protein</topology>
    </subcellularLocation>
</comment>
<evidence type="ECO:0000256" key="12">
    <source>
        <dbReference type="SAM" id="Phobius"/>
    </source>
</evidence>
<dbReference type="Gene3D" id="1.20.1740.10">
    <property type="entry name" value="Amino acid/polyamine transporter I"/>
    <property type="match status" value="1"/>
</dbReference>
<comment type="catalytic activity">
    <reaction evidence="1">
        <text>4-aminobutanoate(in) + L-glutamate(out) = 4-aminobutanoate(out) + L-glutamate(in)</text>
        <dbReference type="Rhea" id="RHEA:28919"/>
        <dbReference type="ChEBI" id="CHEBI:29985"/>
        <dbReference type="ChEBI" id="CHEBI:59888"/>
    </reaction>
</comment>
<feature type="transmembrane region" description="Helical" evidence="12">
    <location>
        <begin position="65"/>
        <end position="83"/>
    </location>
</feature>
<feature type="transmembrane region" description="Helical" evidence="12">
    <location>
        <begin position="305"/>
        <end position="329"/>
    </location>
</feature>
<evidence type="ECO:0000256" key="3">
    <source>
        <dbReference type="ARBA" id="ARBA00010503"/>
    </source>
</evidence>
<evidence type="ECO:0000256" key="7">
    <source>
        <dbReference type="ARBA" id="ARBA00022475"/>
    </source>
</evidence>
<keyword evidence="7" id="KW-1003">Cell membrane</keyword>
<evidence type="ECO:0000256" key="9">
    <source>
        <dbReference type="ARBA" id="ARBA00022970"/>
    </source>
</evidence>
<dbReference type="NCBIfam" id="TIGR00910">
    <property type="entry name" value="2A0307_GadC"/>
    <property type="match status" value="1"/>
</dbReference>
<evidence type="ECO:0000256" key="6">
    <source>
        <dbReference type="ARBA" id="ARBA00022449"/>
    </source>
</evidence>
<evidence type="ECO:0000256" key="8">
    <source>
        <dbReference type="ARBA" id="ARBA00022692"/>
    </source>
</evidence>
<proteinExistence type="inferred from homology"/>
<evidence type="ECO:0000313" key="14">
    <source>
        <dbReference type="Proteomes" id="UP000254785"/>
    </source>
</evidence>
<feature type="transmembrane region" description="Helical" evidence="12">
    <location>
        <begin position="175"/>
        <end position="197"/>
    </location>
</feature>
<dbReference type="PIRSF" id="PIRSF006060">
    <property type="entry name" value="AA_transporter"/>
    <property type="match status" value="1"/>
</dbReference>
<dbReference type="Pfam" id="PF13520">
    <property type="entry name" value="AA_permease_2"/>
    <property type="match status" value="1"/>
</dbReference>
<feature type="transmembrane region" description="Helical" evidence="12">
    <location>
        <begin position="350"/>
        <end position="369"/>
    </location>
</feature>
<comment type="similarity">
    <text evidence="3">Belongs to the amino acid-polyamine-organocation (APC) superfamily. Glutamate:GABA antiporter (GGA) (TC 2.A.3.7) family.</text>
</comment>
<dbReference type="Proteomes" id="UP000254785">
    <property type="component" value="Unassembled WGS sequence"/>
</dbReference>
<keyword evidence="11 12" id="KW-0472">Membrane</keyword>
<evidence type="ECO:0000256" key="10">
    <source>
        <dbReference type="ARBA" id="ARBA00022989"/>
    </source>
</evidence>
<feature type="transmembrane region" description="Helical" evidence="12">
    <location>
        <begin position="31"/>
        <end position="53"/>
    </location>
</feature>
<name>A0A376Y8F5_ECOLX</name>
<keyword evidence="5" id="KW-0813">Transport</keyword>
<keyword evidence="8 12" id="KW-0812">Transmembrane</keyword>
<dbReference type="PANTHER" id="PTHR42770">
    <property type="entry name" value="AMINO ACID TRANSPORTER-RELATED"/>
    <property type="match status" value="1"/>
</dbReference>
<feature type="transmembrane region" description="Helical" evidence="12">
    <location>
        <begin position="135"/>
        <end position="154"/>
    </location>
</feature>
<evidence type="ECO:0000256" key="2">
    <source>
        <dbReference type="ARBA" id="ARBA00004651"/>
    </source>
</evidence>
<feature type="transmembrane region" description="Helical" evidence="12">
    <location>
        <begin position="95"/>
        <end position="115"/>
    </location>
</feature>
<keyword evidence="10 12" id="KW-1133">Transmembrane helix</keyword>
<reference evidence="13 14" key="1">
    <citation type="submission" date="2018-06" db="EMBL/GenBank/DDBJ databases">
        <authorList>
            <consortium name="Pathogen Informatics"/>
            <person name="Doyle S."/>
        </authorList>
    </citation>
    <scope>NUCLEOTIDE SEQUENCE [LARGE SCALE GENOMIC DNA]</scope>
    <source>
        <strain evidence="13 14">NCTC9117</strain>
    </source>
</reference>
<protein>
    <recommendedName>
        <fullName evidence="4">Glutamate/gamma-aminobutyrate antiporter</fullName>
    </recommendedName>
</protein>
<feature type="transmembrane region" description="Helical" evidence="12">
    <location>
        <begin position="381"/>
        <end position="403"/>
    </location>
</feature>